<comment type="similarity">
    <text evidence="1">Belongs to the ROK (NagC/XylR) family.</text>
</comment>
<dbReference type="PANTHER" id="PTHR18964">
    <property type="entry name" value="ROK (REPRESSOR, ORF, KINASE) FAMILY"/>
    <property type="match status" value="1"/>
</dbReference>
<dbReference type="Proteomes" id="UP000182652">
    <property type="component" value="Unassembled WGS sequence"/>
</dbReference>
<dbReference type="Gene3D" id="3.30.420.40">
    <property type="match status" value="2"/>
</dbReference>
<dbReference type="GO" id="GO:0016301">
    <property type="term" value="F:kinase activity"/>
    <property type="evidence" value="ECO:0007669"/>
    <property type="project" value="UniProtKB-KW"/>
</dbReference>
<sequence>MALGFADAGVLAFDVGGTDMKSGVVNAAGSVLALRRHKTPLDPDRPGEAILERIAELFADYSRQYPVGTFEAVGITVPGLVDEAHGIGIYSANLGWRNFPFRERAEEMLGMPVAFGHDVSSAGAAEMELGAAREFQDAMVMVVGTGIAAAIFTGGRAVSAGGFAGEIGHSMVPDPEGQGSVILESVGSAGAIAKRYVRLTGTPVDGAREVLDRALTGEPEALKIWNEAVEALAFSICQCVSILGTEAVVIGGGLSAAGEALLDPLRHAVDHALDFQRRPVIRAASLGQDAGMLGSALKARARLLEVRLP</sequence>
<dbReference type="RefSeq" id="WP_066215112.1">
    <property type="nucleotide sequence ID" value="NZ_FNSN01000003.1"/>
</dbReference>
<dbReference type="InterPro" id="IPR000600">
    <property type="entry name" value="ROK"/>
</dbReference>
<dbReference type="AlphaFoldDB" id="A0A1H4S3H9"/>
<dbReference type="InterPro" id="IPR043129">
    <property type="entry name" value="ATPase_NBD"/>
</dbReference>
<dbReference type="STRING" id="156980.SAMN04489745_2736"/>
<gene>
    <name evidence="2" type="ORF">SAMN04489745_2736</name>
</gene>
<evidence type="ECO:0000313" key="3">
    <source>
        <dbReference type="Proteomes" id="UP000182652"/>
    </source>
</evidence>
<dbReference type="Pfam" id="PF00480">
    <property type="entry name" value="ROK"/>
    <property type="match status" value="1"/>
</dbReference>
<accession>A0A1H4S3H9</accession>
<organism evidence="2 3">
    <name type="scientific">Arthrobacter woluwensis</name>
    <dbReference type="NCBI Taxonomy" id="156980"/>
    <lineage>
        <taxon>Bacteria</taxon>
        <taxon>Bacillati</taxon>
        <taxon>Actinomycetota</taxon>
        <taxon>Actinomycetes</taxon>
        <taxon>Micrococcales</taxon>
        <taxon>Micrococcaceae</taxon>
        <taxon>Arthrobacter</taxon>
    </lineage>
</organism>
<protein>
    <submittedName>
        <fullName evidence="2">Glucokinase</fullName>
    </submittedName>
</protein>
<keyword evidence="3" id="KW-1185">Reference proteome</keyword>
<dbReference type="EMBL" id="FNSN01000003">
    <property type="protein sequence ID" value="SEC38594.1"/>
    <property type="molecule type" value="Genomic_DNA"/>
</dbReference>
<reference evidence="2 3" key="1">
    <citation type="submission" date="2016-10" db="EMBL/GenBank/DDBJ databases">
        <authorList>
            <person name="de Groot N.N."/>
        </authorList>
    </citation>
    <scope>NUCLEOTIDE SEQUENCE [LARGE SCALE GENOMIC DNA]</scope>
    <source>
        <strain evidence="2 3">DSM 10495</strain>
    </source>
</reference>
<evidence type="ECO:0000256" key="1">
    <source>
        <dbReference type="ARBA" id="ARBA00006479"/>
    </source>
</evidence>
<evidence type="ECO:0000313" key="2">
    <source>
        <dbReference type="EMBL" id="SEC38594.1"/>
    </source>
</evidence>
<proteinExistence type="inferred from homology"/>
<keyword evidence="2" id="KW-0418">Kinase</keyword>
<dbReference type="SUPFAM" id="SSF53067">
    <property type="entry name" value="Actin-like ATPase domain"/>
    <property type="match status" value="1"/>
</dbReference>
<dbReference type="PANTHER" id="PTHR18964:SF149">
    <property type="entry name" value="BIFUNCTIONAL UDP-N-ACETYLGLUCOSAMINE 2-EPIMERASE_N-ACETYLMANNOSAMINE KINASE"/>
    <property type="match status" value="1"/>
</dbReference>
<keyword evidence="2" id="KW-0808">Transferase</keyword>
<name>A0A1H4S3H9_9MICC</name>